<feature type="domain" description="Peptidase M16 C-terminal" evidence="5">
    <location>
        <begin position="196"/>
        <end position="371"/>
    </location>
</feature>
<dbReference type="EMBL" id="JACPRF010000030">
    <property type="protein sequence ID" value="MBI2875439.1"/>
    <property type="molecule type" value="Genomic_DNA"/>
</dbReference>
<feature type="chain" id="PRO_5036745426" evidence="3">
    <location>
        <begin position="27"/>
        <end position="965"/>
    </location>
</feature>
<evidence type="ECO:0000256" key="2">
    <source>
        <dbReference type="SAM" id="MobiDB-lite"/>
    </source>
</evidence>
<organism evidence="6 7">
    <name type="scientific">Tectimicrobiota bacterium</name>
    <dbReference type="NCBI Taxonomy" id="2528274"/>
    <lineage>
        <taxon>Bacteria</taxon>
        <taxon>Pseudomonadati</taxon>
        <taxon>Nitrospinota/Tectimicrobiota group</taxon>
        <taxon>Candidatus Tectimicrobiota</taxon>
    </lineage>
</organism>
<dbReference type="InterPro" id="IPR011249">
    <property type="entry name" value="Metalloenz_LuxS/M16"/>
</dbReference>
<dbReference type="AlphaFoldDB" id="A0A932CLL7"/>
<gene>
    <name evidence="6" type="ORF">HYY20_01000</name>
</gene>
<feature type="domain" description="Peptidase M16 N-terminal" evidence="4">
    <location>
        <begin position="563"/>
        <end position="682"/>
    </location>
</feature>
<keyword evidence="3" id="KW-0732">Signal</keyword>
<dbReference type="PANTHER" id="PTHR11851">
    <property type="entry name" value="METALLOPROTEASE"/>
    <property type="match status" value="1"/>
</dbReference>
<comment type="similarity">
    <text evidence="1">Belongs to the peptidase M16 family.</text>
</comment>
<comment type="caution">
    <text evidence="6">The sequence shown here is derived from an EMBL/GenBank/DDBJ whole genome shotgun (WGS) entry which is preliminary data.</text>
</comment>
<accession>A0A932CLL7</accession>
<dbReference type="Proteomes" id="UP000769766">
    <property type="component" value="Unassembled WGS sequence"/>
</dbReference>
<feature type="signal peptide" evidence="3">
    <location>
        <begin position="1"/>
        <end position="26"/>
    </location>
</feature>
<dbReference type="Pfam" id="PF05193">
    <property type="entry name" value="Peptidase_M16_C"/>
    <property type="match status" value="2"/>
</dbReference>
<evidence type="ECO:0000259" key="4">
    <source>
        <dbReference type="Pfam" id="PF00675"/>
    </source>
</evidence>
<feature type="domain" description="Peptidase M16 C-terminal" evidence="5">
    <location>
        <begin position="714"/>
        <end position="892"/>
    </location>
</feature>
<feature type="region of interest" description="Disordered" evidence="2">
    <location>
        <begin position="489"/>
        <end position="522"/>
    </location>
</feature>
<evidence type="ECO:0000313" key="7">
    <source>
        <dbReference type="Proteomes" id="UP000769766"/>
    </source>
</evidence>
<feature type="domain" description="Peptidase M16 N-terminal" evidence="4">
    <location>
        <begin position="42"/>
        <end position="177"/>
    </location>
</feature>
<dbReference type="InterPro" id="IPR011765">
    <property type="entry name" value="Pept_M16_N"/>
</dbReference>
<name>A0A932CLL7_UNCTE</name>
<sequence length="965" mass="105989">MMQRDRLSLLPVVILGLCLLASSSWAAPKGRVQETRLPNGLKVLTKEVHAAPVVTTYVWYRVGARNENVGTTGVAHQVEHLLFKGTQKLKAGEIDRIISGAGGENNAFTSHDYTAYYITLPKDKLEIALKIEADRMVNSRISPQDLASEKRVVLSELEGDENDPQEALDEVVQGTSFLAHPYRWPVGGFKSDVQAFTPESVRSFYRRYYLPNNATLVIVGDFRTEAVLPKVRQLFGSIPRGPAPPPVVTVEPPQRGERRVVVKREGSTAYLQVQYHVGPLSHPDTYPLSVLDSALTGGRSSRLYRALVETQLATSVYSQLHQAIDPGWFSFSVTVRQGVEPSKVEEVLLAELEKVKTEPLTPRELQKAVNQTKAQFIYADDSVSSQASHLGYFETVASHKLLDTYVDRIRQVKADEVKRVTGQYLSADNRTVGHLVPLPPKGPAKSPGPGAEGGGQGPKRRSLDPFPAGGSAAPSLLFLPGIGDGVRGPRPFRQTLAAGPAQAGDPARPAWRTKSYRSSGGRSLLPDLAPGALLAYHTSKPQARSDQLKTWRMVLPNGMVLIVRENHANQTVALAGHLKAGSMYDPPDKPGLASLTASLLDRGTEKHTSQEIAEQLDFVGASLNTGAGIEGMNFSAYSLSENFEEVLGLLGEVLLRPAFPEAEIEKVRGEVLSALKQEEDDPGARAGRTLNALLFPPGHPYHHDSSGTEEGVKKIRRDDLLSFYRRHYRPDTSVFVIVGDVSASQVKAQIEKIFASWQAQGERPAFSIPSVPLSKQPLARVIPMQDKSEVIVRLGHQGISRHNPDYYACTVMNHILGGGNFGSRLMKELREKEGLTYGVYTFFRASLGEGPWTAYLQVNPRDTQKAIEKVKENLKRLQEKGVSPQELKAAQDYLVGRLPLSMESNAGIASTLLSQEVYRLGMDYVERYPALIRSVTPDQIKAMARKYLHPERLTVVVAGPYEGKL</sequence>
<feature type="region of interest" description="Disordered" evidence="2">
    <location>
        <begin position="431"/>
        <end position="467"/>
    </location>
</feature>
<dbReference type="InterPro" id="IPR007863">
    <property type="entry name" value="Peptidase_M16_C"/>
</dbReference>
<evidence type="ECO:0000313" key="6">
    <source>
        <dbReference type="EMBL" id="MBI2875439.1"/>
    </source>
</evidence>
<dbReference type="PANTHER" id="PTHR11851:SF49">
    <property type="entry name" value="MITOCHONDRIAL-PROCESSING PEPTIDASE SUBUNIT ALPHA"/>
    <property type="match status" value="1"/>
</dbReference>
<dbReference type="SUPFAM" id="SSF63411">
    <property type="entry name" value="LuxS/MPP-like metallohydrolase"/>
    <property type="match status" value="4"/>
</dbReference>
<evidence type="ECO:0000256" key="1">
    <source>
        <dbReference type="ARBA" id="ARBA00007261"/>
    </source>
</evidence>
<evidence type="ECO:0000256" key="3">
    <source>
        <dbReference type="SAM" id="SignalP"/>
    </source>
</evidence>
<dbReference type="InterPro" id="IPR050361">
    <property type="entry name" value="MPP/UQCRC_Complex"/>
</dbReference>
<reference evidence="6" key="1">
    <citation type="submission" date="2020-07" db="EMBL/GenBank/DDBJ databases">
        <title>Huge and variable diversity of episymbiotic CPR bacteria and DPANN archaea in groundwater ecosystems.</title>
        <authorList>
            <person name="He C.Y."/>
            <person name="Keren R."/>
            <person name="Whittaker M."/>
            <person name="Farag I.F."/>
            <person name="Doudna J."/>
            <person name="Cate J.H.D."/>
            <person name="Banfield J.F."/>
        </authorList>
    </citation>
    <scope>NUCLEOTIDE SEQUENCE</scope>
    <source>
        <strain evidence="6">NC_groundwater_672_Ag_B-0.1um_62_36</strain>
    </source>
</reference>
<dbReference type="Pfam" id="PF00675">
    <property type="entry name" value="Peptidase_M16"/>
    <property type="match status" value="2"/>
</dbReference>
<protein>
    <submittedName>
        <fullName evidence="6">Insulinase family protein</fullName>
    </submittedName>
</protein>
<proteinExistence type="inferred from homology"/>
<evidence type="ECO:0000259" key="5">
    <source>
        <dbReference type="Pfam" id="PF05193"/>
    </source>
</evidence>
<dbReference type="GO" id="GO:0046872">
    <property type="term" value="F:metal ion binding"/>
    <property type="evidence" value="ECO:0007669"/>
    <property type="project" value="InterPro"/>
</dbReference>
<dbReference type="Gene3D" id="3.30.830.10">
    <property type="entry name" value="Metalloenzyme, LuxS/M16 peptidase-like"/>
    <property type="match status" value="4"/>
</dbReference>